<dbReference type="EMBL" id="JAGPYM010000002">
    <property type="protein sequence ID" value="KAH6898124.1"/>
    <property type="molecule type" value="Genomic_DNA"/>
</dbReference>
<proteinExistence type="predicted"/>
<keyword evidence="1" id="KW-0732">Signal</keyword>
<keyword evidence="3" id="KW-1185">Reference proteome</keyword>
<sequence>MKPLYTLSFLMLALLVVTASPTSLPKLNETKVGVPLQFSDNKSALTPVFGKGTSNTTDDEEIPQRVDVRCRYQKVRWRPGDNNYIIYKIFMAPHDQVFPHWCDTMEGLIRSQCRHMKGESLLPPDAIRWRRCDLDSTDEVGGGRGYTASFELRQWDENRFDQDNDLYNVKCMLNAIQWAANGSFVDWFYKDKCYQIKRLKYRLSY</sequence>
<evidence type="ECO:0000313" key="2">
    <source>
        <dbReference type="EMBL" id="KAH6898124.1"/>
    </source>
</evidence>
<feature type="chain" id="PRO_5040109010" evidence="1">
    <location>
        <begin position="20"/>
        <end position="205"/>
    </location>
</feature>
<feature type="signal peptide" evidence="1">
    <location>
        <begin position="1"/>
        <end position="19"/>
    </location>
</feature>
<evidence type="ECO:0000256" key="1">
    <source>
        <dbReference type="SAM" id="SignalP"/>
    </source>
</evidence>
<gene>
    <name evidence="2" type="ORF">B0T10DRAFT_471832</name>
</gene>
<dbReference type="OrthoDB" id="10308660at2759"/>
<protein>
    <submittedName>
        <fullName evidence="2">Uncharacterized protein</fullName>
    </submittedName>
</protein>
<accession>A0A9P8WFZ3</accession>
<dbReference type="AlphaFoldDB" id="A0A9P8WFZ3"/>
<dbReference type="Proteomes" id="UP000777438">
    <property type="component" value="Unassembled WGS sequence"/>
</dbReference>
<comment type="caution">
    <text evidence="2">The sequence shown here is derived from an EMBL/GenBank/DDBJ whole genome shotgun (WGS) entry which is preliminary data.</text>
</comment>
<reference evidence="2 3" key="1">
    <citation type="journal article" date="2021" name="Nat. Commun.">
        <title>Genetic determinants of endophytism in the Arabidopsis root mycobiome.</title>
        <authorList>
            <person name="Mesny F."/>
            <person name="Miyauchi S."/>
            <person name="Thiergart T."/>
            <person name="Pickel B."/>
            <person name="Atanasova L."/>
            <person name="Karlsson M."/>
            <person name="Huettel B."/>
            <person name="Barry K.W."/>
            <person name="Haridas S."/>
            <person name="Chen C."/>
            <person name="Bauer D."/>
            <person name="Andreopoulos W."/>
            <person name="Pangilinan J."/>
            <person name="LaButti K."/>
            <person name="Riley R."/>
            <person name="Lipzen A."/>
            <person name="Clum A."/>
            <person name="Drula E."/>
            <person name="Henrissat B."/>
            <person name="Kohler A."/>
            <person name="Grigoriev I.V."/>
            <person name="Martin F.M."/>
            <person name="Hacquard S."/>
        </authorList>
    </citation>
    <scope>NUCLEOTIDE SEQUENCE [LARGE SCALE GENOMIC DNA]</scope>
    <source>
        <strain evidence="2 3">MPI-CAGE-CH-0241</strain>
    </source>
</reference>
<organism evidence="2 3">
    <name type="scientific">Thelonectria olida</name>
    <dbReference type="NCBI Taxonomy" id="1576542"/>
    <lineage>
        <taxon>Eukaryota</taxon>
        <taxon>Fungi</taxon>
        <taxon>Dikarya</taxon>
        <taxon>Ascomycota</taxon>
        <taxon>Pezizomycotina</taxon>
        <taxon>Sordariomycetes</taxon>
        <taxon>Hypocreomycetidae</taxon>
        <taxon>Hypocreales</taxon>
        <taxon>Nectriaceae</taxon>
        <taxon>Thelonectria</taxon>
    </lineage>
</organism>
<name>A0A9P8WFZ3_9HYPO</name>
<evidence type="ECO:0000313" key="3">
    <source>
        <dbReference type="Proteomes" id="UP000777438"/>
    </source>
</evidence>